<keyword evidence="1" id="KW-0472">Membrane</keyword>
<protein>
    <submittedName>
        <fullName evidence="2">Uncharacterized protein</fullName>
    </submittedName>
</protein>
<dbReference type="Proteomes" id="UP001221757">
    <property type="component" value="Unassembled WGS sequence"/>
</dbReference>
<keyword evidence="1" id="KW-0812">Transmembrane</keyword>
<evidence type="ECO:0000313" key="3">
    <source>
        <dbReference type="Proteomes" id="UP001221757"/>
    </source>
</evidence>
<keyword evidence="3" id="KW-1185">Reference proteome</keyword>
<evidence type="ECO:0000256" key="1">
    <source>
        <dbReference type="SAM" id="Phobius"/>
    </source>
</evidence>
<feature type="transmembrane region" description="Helical" evidence="1">
    <location>
        <begin position="93"/>
        <end position="117"/>
    </location>
</feature>
<comment type="caution">
    <text evidence="2">The sequence shown here is derived from an EMBL/GenBank/DDBJ whole genome shotgun (WGS) entry which is preliminary data.</text>
</comment>
<reference evidence="2" key="1">
    <citation type="submission" date="2023-03" db="EMBL/GenBank/DDBJ databases">
        <title>Massive genome expansion in bonnet fungi (Mycena s.s.) driven by repeated elements and novel gene families across ecological guilds.</title>
        <authorList>
            <consortium name="Lawrence Berkeley National Laboratory"/>
            <person name="Harder C.B."/>
            <person name="Miyauchi S."/>
            <person name="Viragh M."/>
            <person name="Kuo A."/>
            <person name="Thoen E."/>
            <person name="Andreopoulos B."/>
            <person name="Lu D."/>
            <person name="Skrede I."/>
            <person name="Drula E."/>
            <person name="Henrissat B."/>
            <person name="Morin E."/>
            <person name="Kohler A."/>
            <person name="Barry K."/>
            <person name="LaButti K."/>
            <person name="Morin E."/>
            <person name="Salamov A."/>
            <person name="Lipzen A."/>
            <person name="Mereny Z."/>
            <person name="Hegedus B."/>
            <person name="Baldrian P."/>
            <person name="Stursova M."/>
            <person name="Weitz H."/>
            <person name="Taylor A."/>
            <person name="Grigoriev I.V."/>
            <person name="Nagy L.G."/>
            <person name="Martin F."/>
            <person name="Kauserud H."/>
        </authorList>
    </citation>
    <scope>NUCLEOTIDE SEQUENCE</scope>
    <source>
        <strain evidence="2">CBHHK067</strain>
    </source>
</reference>
<organism evidence="2 3">
    <name type="scientific">Mycena rosella</name>
    <name type="common">Pink bonnet</name>
    <name type="synonym">Agaricus rosellus</name>
    <dbReference type="NCBI Taxonomy" id="1033263"/>
    <lineage>
        <taxon>Eukaryota</taxon>
        <taxon>Fungi</taxon>
        <taxon>Dikarya</taxon>
        <taxon>Basidiomycota</taxon>
        <taxon>Agaricomycotina</taxon>
        <taxon>Agaricomycetes</taxon>
        <taxon>Agaricomycetidae</taxon>
        <taxon>Agaricales</taxon>
        <taxon>Marasmiineae</taxon>
        <taxon>Mycenaceae</taxon>
        <taxon>Mycena</taxon>
    </lineage>
</organism>
<accession>A0AAD7D9Q8</accession>
<dbReference type="AlphaFoldDB" id="A0AAD7D9Q8"/>
<sequence>MGGLADAARLLPQDGGALAMAILPPDAWRCSVTFKTAPGTARATVDEGPIPGADPWATALSSSGASLALAFATGNLGSSPGSSRTPILMGDGLALSAILAFWLHALLLAACAVAFFTTSKRVPPTLRPLAGVRMLAPPFPTFEQLDAEAVLLS</sequence>
<gene>
    <name evidence="2" type="ORF">B0H17DRAFT_1205971</name>
</gene>
<proteinExistence type="predicted"/>
<name>A0AAD7D9Q8_MYCRO</name>
<evidence type="ECO:0000313" key="2">
    <source>
        <dbReference type="EMBL" id="KAJ7681300.1"/>
    </source>
</evidence>
<dbReference type="EMBL" id="JARKIE010000120">
    <property type="protein sequence ID" value="KAJ7681300.1"/>
    <property type="molecule type" value="Genomic_DNA"/>
</dbReference>
<keyword evidence="1" id="KW-1133">Transmembrane helix</keyword>